<dbReference type="InterPro" id="IPR000182">
    <property type="entry name" value="GNAT_dom"/>
</dbReference>
<dbReference type="GO" id="GO:0009432">
    <property type="term" value="P:SOS response"/>
    <property type="evidence" value="ECO:0007669"/>
    <property type="project" value="TreeGrafter"/>
</dbReference>
<evidence type="ECO:0000259" key="3">
    <source>
        <dbReference type="PROSITE" id="PS50975"/>
    </source>
</evidence>
<keyword evidence="6" id="KW-1185">Reference proteome</keyword>
<dbReference type="InterPro" id="IPR016181">
    <property type="entry name" value="Acyl_CoA_acyltransferase"/>
</dbReference>
<keyword evidence="1" id="KW-0464">Manganese</keyword>
<dbReference type="RefSeq" id="WP_093396621.1">
    <property type="nucleotide sequence ID" value="NZ_LT629736.1"/>
</dbReference>
<evidence type="ECO:0000313" key="5">
    <source>
        <dbReference type="EMBL" id="SDT19429.1"/>
    </source>
</evidence>
<dbReference type="Gene3D" id="3.30.1490.20">
    <property type="entry name" value="ATP-grasp fold, A domain"/>
    <property type="match status" value="1"/>
</dbReference>
<dbReference type="GO" id="GO:0005737">
    <property type="term" value="C:cytoplasm"/>
    <property type="evidence" value="ECO:0007669"/>
    <property type="project" value="TreeGrafter"/>
</dbReference>
<dbReference type="Gene3D" id="3.40.630.30">
    <property type="match status" value="1"/>
</dbReference>
<proteinExistence type="predicted"/>
<dbReference type="GO" id="GO:0018169">
    <property type="term" value="F:ribosomal S6-glutamic acid ligase activity"/>
    <property type="evidence" value="ECO:0007669"/>
    <property type="project" value="TreeGrafter"/>
</dbReference>
<dbReference type="STRING" id="487184.SAMN05216421_3123"/>
<dbReference type="AlphaFoldDB" id="A0A1H1YDS5"/>
<sequence>MTKHQPSDQHRLMRGQAPTYEGLRAGHAQQGVDNAGLRPNVTLQCGWGRLLVGHTFADNEVLANTLLDEKPGERDIALYVADPQVVLSYAPQQLFLDPSDTLRLWFSDYRPPHNGVRGFMIRRPQDDEDWTAINTLYGAAGMVKVDPERITPREKGGPSYWLAEDEDTGDIIGTVMGLNHQRAFDDPERGSSLWCLAADANTPRQGVGEALVRHLVEYFMSRGCTYLDLSVMHDNKQAKALYRKLGFRKLRTFTIKRKNTINQSLFIGPDTDKELNPYARLITREARRRGIEVTIQDAEAGIFVLTQGARRIRCRESLCDLTSAVSMTYCQSKHLTHRTLERAGLSTPSFRVAAEADSNAAFLQEHGSVVVKPNNGEQGKGISVDIRDTAELEEAIEAARHYDSEVLLESYHPGDDLRILVINYQVVAAAIRRPAEIRGDGNRTITQLIERQSRKRQAATGGESRIPMDDETRRTVEAQGYSMDDVLPAGEQMFVRRTANLHTGGVLIDVTDQLHPRLRDDAIKAAELLQIPVVGLDFLVPAVDPPEYVIIEANERPGLANHEPQPTAERFIDLLFPLSRTNP</sequence>
<dbReference type="InterPro" id="IPR013651">
    <property type="entry name" value="ATP-grasp_RimK-type"/>
</dbReference>
<organism evidence="5 6">
    <name type="scientific">Halopseudomonas xinjiangensis</name>
    <dbReference type="NCBI Taxonomy" id="487184"/>
    <lineage>
        <taxon>Bacteria</taxon>
        <taxon>Pseudomonadati</taxon>
        <taxon>Pseudomonadota</taxon>
        <taxon>Gammaproteobacteria</taxon>
        <taxon>Pseudomonadales</taxon>
        <taxon>Pseudomonadaceae</taxon>
        <taxon>Halopseudomonas</taxon>
    </lineage>
</organism>
<dbReference type="Pfam" id="PF08443">
    <property type="entry name" value="RimK"/>
    <property type="match status" value="1"/>
</dbReference>
<dbReference type="Pfam" id="PF00583">
    <property type="entry name" value="Acetyltransf_1"/>
    <property type="match status" value="1"/>
</dbReference>
<reference evidence="6" key="1">
    <citation type="submission" date="2016-10" db="EMBL/GenBank/DDBJ databases">
        <authorList>
            <person name="Varghese N."/>
            <person name="Submissions S."/>
        </authorList>
    </citation>
    <scope>NUCLEOTIDE SEQUENCE [LARGE SCALE GENOMIC DNA]</scope>
    <source>
        <strain evidence="6">NRRL B-51270</strain>
    </source>
</reference>
<dbReference type="EMBL" id="LT629736">
    <property type="protein sequence ID" value="SDT19429.1"/>
    <property type="molecule type" value="Genomic_DNA"/>
</dbReference>
<evidence type="ECO:0000256" key="2">
    <source>
        <dbReference type="PROSITE-ProRule" id="PRU00409"/>
    </source>
</evidence>
<dbReference type="SUPFAM" id="SSF56059">
    <property type="entry name" value="Glutathione synthetase ATP-binding domain-like"/>
    <property type="match status" value="1"/>
</dbReference>
<dbReference type="Gene3D" id="3.30.470.20">
    <property type="entry name" value="ATP-grasp fold, B domain"/>
    <property type="match status" value="2"/>
</dbReference>
<dbReference type="PANTHER" id="PTHR21621:SF0">
    <property type="entry name" value="BETA-CITRYLGLUTAMATE SYNTHASE B-RELATED"/>
    <property type="match status" value="1"/>
</dbReference>
<dbReference type="Proteomes" id="UP000243207">
    <property type="component" value="Chromosome I"/>
</dbReference>
<dbReference type="CDD" id="cd04301">
    <property type="entry name" value="NAT_SF"/>
    <property type="match status" value="1"/>
</dbReference>
<dbReference type="PROSITE" id="PS51186">
    <property type="entry name" value="GNAT"/>
    <property type="match status" value="1"/>
</dbReference>
<gene>
    <name evidence="5" type="ORF">SAMN05216421_3123</name>
</gene>
<dbReference type="OrthoDB" id="9803907at2"/>
<feature type="domain" description="ATP-grasp" evidence="3">
    <location>
        <begin position="337"/>
        <end position="580"/>
    </location>
</feature>
<dbReference type="InterPro" id="IPR011761">
    <property type="entry name" value="ATP-grasp"/>
</dbReference>
<accession>A0A1H1YDS5</accession>
<name>A0A1H1YDS5_9GAMM</name>
<dbReference type="NCBIfam" id="TIGR03103">
    <property type="entry name" value="trio_acet_GNAT"/>
    <property type="match status" value="1"/>
</dbReference>
<dbReference type="SUPFAM" id="SSF55729">
    <property type="entry name" value="Acyl-CoA N-acyltransferases (Nat)"/>
    <property type="match status" value="1"/>
</dbReference>
<dbReference type="PROSITE" id="PS50975">
    <property type="entry name" value="ATP_GRASP"/>
    <property type="match status" value="1"/>
</dbReference>
<evidence type="ECO:0000256" key="1">
    <source>
        <dbReference type="ARBA" id="ARBA00023211"/>
    </source>
</evidence>
<feature type="domain" description="N-acetyltransferase" evidence="4">
    <location>
        <begin position="120"/>
        <end position="261"/>
    </location>
</feature>
<dbReference type="GO" id="GO:0016747">
    <property type="term" value="F:acyltransferase activity, transferring groups other than amino-acyl groups"/>
    <property type="evidence" value="ECO:0007669"/>
    <property type="project" value="InterPro"/>
</dbReference>
<dbReference type="GO" id="GO:0046872">
    <property type="term" value="F:metal ion binding"/>
    <property type="evidence" value="ECO:0007669"/>
    <property type="project" value="InterPro"/>
</dbReference>
<dbReference type="InterPro" id="IPR017534">
    <property type="entry name" value="GNAT-acetyltransferase"/>
</dbReference>
<keyword evidence="5" id="KW-0808">Transferase</keyword>
<evidence type="ECO:0000259" key="4">
    <source>
        <dbReference type="PROSITE" id="PS51186"/>
    </source>
</evidence>
<evidence type="ECO:0000313" key="6">
    <source>
        <dbReference type="Proteomes" id="UP000243207"/>
    </source>
</evidence>
<keyword evidence="2" id="KW-0067">ATP-binding</keyword>
<dbReference type="GO" id="GO:0005524">
    <property type="term" value="F:ATP binding"/>
    <property type="evidence" value="ECO:0007669"/>
    <property type="project" value="UniProtKB-UniRule"/>
</dbReference>
<dbReference type="PANTHER" id="PTHR21621">
    <property type="entry name" value="RIBOSOMAL PROTEIN S6 MODIFICATION PROTEIN"/>
    <property type="match status" value="1"/>
</dbReference>
<keyword evidence="2" id="KW-0547">Nucleotide-binding</keyword>
<dbReference type="InterPro" id="IPR013815">
    <property type="entry name" value="ATP_grasp_subdomain_1"/>
</dbReference>
<protein>
    <submittedName>
        <fullName evidence="5">GNAT-family acetyltransferase TIGR03103</fullName>
    </submittedName>
</protein>